<evidence type="ECO:0000313" key="3">
    <source>
        <dbReference type="EMBL" id="GGG61844.1"/>
    </source>
</evidence>
<feature type="transmembrane region" description="Helical" evidence="2">
    <location>
        <begin position="29"/>
        <end position="49"/>
    </location>
</feature>
<proteinExistence type="predicted"/>
<comment type="caution">
    <text evidence="3">The sequence shown here is derived from an EMBL/GenBank/DDBJ whole genome shotgun (WGS) entry which is preliminary data.</text>
</comment>
<keyword evidence="4" id="KW-1185">Reference proteome</keyword>
<organism evidence="3 4">
    <name type="scientific">Kocuria dechangensis</name>
    <dbReference type="NCBI Taxonomy" id="1176249"/>
    <lineage>
        <taxon>Bacteria</taxon>
        <taxon>Bacillati</taxon>
        <taxon>Actinomycetota</taxon>
        <taxon>Actinomycetes</taxon>
        <taxon>Micrococcales</taxon>
        <taxon>Micrococcaceae</taxon>
        <taxon>Kocuria</taxon>
    </lineage>
</organism>
<dbReference type="RefSeq" id="WP_188537898.1">
    <property type="nucleotide sequence ID" value="NZ_BMEQ01000014.1"/>
</dbReference>
<dbReference type="EMBL" id="BMEQ01000014">
    <property type="protein sequence ID" value="GGG61844.1"/>
    <property type="molecule type" value="Genomic_DNA"/>
</dbReference>
<keyword evidence="2" id="KW-0812">Transmembrane</keyword>
<protein>
    <submittedName>
        <fullName evidence="3">Uncharacterized protein</fullName>
    </submittedName>
</protein>
<feature type="region of interest" description="Disordered" evidence="1">
    <location>
        <begin position="54"/>
        <end position="83"/>
    </location>
</feature>
<dbReference type="AlphaFoldDB" id="A0A917GYX8"/>
<keyword evidence="2" id="KW-1133">Transmembrane helix</keyword>
<accession>A0A917GYX8</accession>
<keyword evidence="2" id="KW-0472">Membrane</keyword>
<evidence type="ECO:0000256" key="2">
    <source>
        <dbReference type="SAM" id="Phobius"/>
    </source>
</evidence>
<dbReference type="Proteomes" id="UP000638848">
    <property type="component" value="Unassembled WGS sequence"/>
</dbReference>
<sequence length="83" mass="8737">MLQQIATTVRAAAEEGGHAAAESGIPPEAIGLAMFVLLMALLVVAMSYANRGLSPEVGQHHDPAELPADEQAMLSEYNAKRHA</sequence>
<gene>
    <name evidence="3" type="ORF">GCM10011374_26160</name>
</gene>
<reference evidence="3" key="1">
    <citation type="journal article" date="2014" name="Int. J. Syst. Evol. Microbiol.">
        <title>Complete genome sequence of Corynebacterium casei LMG S-19264T (=DSM 44701T), isolated from a smear-ripened cheese.</title>
        <authorList>
            <consortium name="US DOE Joint Genome Institute (JGI-PGF)"/>
            <person name="Walter F."/>
            <person name="Albersmeier A."/>
            <person name="Kalinowski J."/>
            <person name="Ruckert C."/>
        </authorList>
    </citation>
    <scope>NUCLEOTIDE SEQUENCE</scope>
    <source>
        <strain evidence="3">CGMCC 1.12187</strain>
    </source>
</reference>
<reference evidence="3" key="2">
    <citation type="submission" date="2020-09" db="EMBL/GenBank/DDBJ databases">
        <authorList>
            <person name="Sun Q."/>
            <person name="Zhou Y."/>
        </authorList>
    </citation>
    <scope>NUCLEOTIDE SEQUENCE</scope>
    <source>
        <strain evidence="3">CGMCC 1.12187</strain>
    </source>
</reference>
<evidence type="ECO:0000313" key="4">
    <source>
        <dbReference type="Proteomes" id="UP000638848"/>
    </source>
</evidence>
<evidence type="ECO:0000256" key="1">
    <source>
        <dbReference type="SAM" id="MobiDB-lite"/>
    </source>
</evidence>
<name>A0A917GYX8_9MICC</name>